<keyword evidence="6 12" id="KW-0654">Proteoglycan</keyword>
<dbReference type="Proteomes" id="UP001652740">
    <property type="component" value="Unplaced"/>
</dbReference>
<dbReference type="PANTHER" id="PTHR10822:SF29">
    <property type="entry name" value="DIVISION ABNORMALLY DELAYED PROTEIN"/>
    <property type="match status" value="1"/>
</dbReference>
<protein>
    <submittedName>
        <fullName evidence="16">Division abnormally delayed protein</fullName>
    </submittedName>
</protein>
<evidence type="ECO:0000256" key="4">
    <source>
        <dbReference type="ARBA" id="ARBA00022622"/>
    </source>
</evidence>
<evidence type="ECO:0000256" key="2">
    <source>
        <dbReference type="ARBA" id="ARBA00010260"/>
    </source>
</evidence>
<evidence type="ECO:0000256" key="1">
    <source>
        <dbReference type="ARBA" id="ARBA00004609"/>
    </source>
</evidence>
<dbReference type="GO" id="GO:0005886">
    <property type="term" value="C:plasma membrane"/>
    <property type="evidence" value="ECO:0007669"/>
    <property type="project" value="UniProtKB-SubCell"/>
</dbReference>
<evidence type="ECO:0000256" key="11">
    <source>
        <dbReference type="RuleBase" id="RU003518"/>
    </source>
</evidence>
<evidence type="ECO:0000256" key="10">
    <source>
        <dbReference type="ARBA" id="ARBA00023288"/>
    </source>
</evidence>
<dbReference type="FunCoup" id="A0A6J1X3D2">
    <property type="interactions" value="124"/>
</dbReference>
<feature type="compositionally biased region" description="Acidic residues" evidence="13">
    <location>
        <begin position="490"/>
        <end position="500"/>
    </location>
</feature>
<keyword evidence="4 12" id="KW-0336">GPI-anchor</keyword>
<name>A0A6J1X3D2_GALME</name>
<sequence length="554" mass="59356">MRCFIVMMLMVACAGAAAAAVAASCASSEGFFARYNASADVSDHPGAICGGQCCGRGREEHLRAALRRAAVEQAALKTRPITDLLLSTRRTLQEHLLALSHQSQNKTAGLLTQLYRAHAARAHAPLAVLYDDIRTVLRTPEHNFSRDHGMDLADSARKFFIELFPIAYQSVLKLESKQFTSSYEDCLKSAYNAVVPFGDVPKKMGTSLSRSLKAARALLEVLAAGAGVLAASEHVLSTASDECTNQLLIVGGCARCKGLDVRPCRNFCVNVARGCIGSLLAELDAPWAGYVEGMERLDQADADVELREIEGKISEAVMYALENKGTLESKVHKECGVTMTMESSSLTAPVSTPGAMRRNALRAPPPDAILLEFAASLAEKKKLFTGLGDDLCDELDFAQDGDDNCWNGKSVGDYTKPLVPSASLSHQKYNPELLSIPRDTRVAALGDKLQQARQLLVRTTIGSDANAADVFMLGDEASEEGSGSYRSYDDDASYDTEGSGDEGSGMHETRNRAYEGIETPYTTAPETGAATISRPILPAVFSVAVLAGLSHCLT</sequence>
<evidence type="ECO:0000313" key="16">
    <source>
        <dbReference type="RefSeq" id="XP_026764014.2"/>
    </source>
</evidence>
<keyword evidence="5 14" id="KW-0732">Signal</keyword>
<dbReference type="InterPro" id="IPR001863">
    <property type="entry name" value="Glypican"/>
</dbReference>
<evidence type="ECO:0000256" key="3">
    <source>
        <dbReference type="ARBA" id="ARBA00022475"/>
    </source>
</evidence>
<evidence type="ECO:0000256" key="7">
    <source>
        <dbReference type="ARBA" id="ARBA00023136"/>
    </source>
</evidence>
<keyword evidence="15" id="KW-1185">Reference proteome</keyword>
<feature type="chain" id="PRO_5047240212" evidence="14">
    <location>
        <begin position="19"/>
        <end position="554"/>
    </location>
</feature>
<evidence type="ECO:0000256" key="13">
    <source>
        <dbReference type="SAM" id="MobiDB-lite"/>
    </source>
</evidence>
<keyword evidence="10 12" id="KW-0449">Lipoprotein</keyword>
<dbReference type="PROSITE" id="PS51257">
    <property type="entry name" value="PROKAR_LIPOPROTEIN"/>
    <property type="match status" value="1"/>
</dbReference>
<dbReference type="GO" id="GO:0005576">
    <property type="term" value="C:extracellular region"/>
    <property type="evidence" value="ECO:0007669"/>
    <property type="project" value="TreeGrafter"/>
</dbReference>
<evidence type="ECO:0000256" key="8">
    <source>
        <dbReference type="ARBA" id="ARBA00023180"/>
    </source>
</evidence>
<evidence type="ECO:0000256" key="6">
    <source>
        <dbReference type="ARBA" id="ARBA00022974"/>
    </source>
</evidence>
<evidence type="ECO:0000256" key="12">
    <source>
        <dbReference type="RuleBase" id="RU003519"/>
    </source>
</evidence>
<keyword evidence="3" id="KW-1003">Cell membrane</keyword>
<comment type="subcellular location">
    <subcellularLocation>
        <location evidence="1 12">Cell membrane</location>
        <topology evidence="1 12">Lipid-anchor</topology>
        <topology evidence="1 12">GPI-anchor</topology>
    </subcellularLocation>
</comment>
<comment type="similarity">
    <text evidence="2 11">Belongs to the glypican family.</text>
</comment>
<dbReference type="GeneID" id="113522510"/>
<dbReference type="InParanoid" id="A0A6J1X3D2"/>
<evidence type="ECO:0000256" key="14">
    <source>
        <dbReference type="SAM" id="SignalP"/>
    </source>
</evidence>
<evidence type="ECO:0000313" key="15">
    <source>
        <dbReference type="Proteomes" id="UP001652740"/>
    </source>
</evidence>
<gene>
    <name evidence="16" type="primary">LOC113522510</name>
</gene>
<keyword evidence="9 12" id="KW-0357">Heparan sulfate</keyword>
<dbReference type="PANTHER" id="PTHR10822">
    <property type="entry name" value="GLYPICAN"/>
    <property type="match status" value="1"/>
</dbReference>
<dbReference type="GO" id="GO:0098552">
    <property type="term" value="C:side of membrane"/>
    <property type="evidence" value="ECO:0007669"/>
    <property type="project" value="UniProtKB-KW"/>
</dbReference>
<dbReference type="RefSeq" id="XP_026764014.2">
    <property type="nucleotide sequence ID" value="XM_026908213.3"/>
</dbReference>
<dbReference type="KEGG" id="gmw:113522510"/>
<feature type="signal peptide" evidence="14">
    <location>
        <begin position="1"/>
        <end position="18"/>
    </location>
</feature>
<dbReference type="AlphaFoldDB" id="A0A6J1X3D2"/>
<reference evidence="16" key="1">
    <citation type="submission" date="2025-08" db="UniProtKB">
        <authorList>
            <consortium name="RefSeq"/>
        </authorList>
    </citation>
    <scope>IDENTIFICATION</scope>
    <source>
        <tissue evidence="16">Whole larvae</tissue>
    </source>
</reference>
<organism evidence="15 16">
    <name type="scientific">Galleria mellonella</name>
    <name type="common">Greater wax moth</name>
    <dbReference type="NCBI Taxonomy" id="7137"/>
    <lineage>
        <taxon>Eukaryota</taxon>
        <taxon>Metazoa</taxon>
        <taxon>Ecdysozoa</taxon>
        <taxon>Arthropoda</taxon>
        <taxon>Hexapoda</taxon>
        <taxon>Insecta</taxon>
        <taxon>Pterygota</taxon>
        <taxon>Neoptera</taxon>
        <taxon>Endopterygota</taxon>
        <taxon>Lepidoptera</taxon>
        <taxon>Glossata</taxon>
        <taxon>Ditrysia</taxon>
        <taxon>Pyraloidea</taxon>
        <taxon>Pyralidae</taxon>
        <taxon>Galleriinae</taxon>
        <taxon>Galleria</taxon>
    </lineage>
</organism>
<dbReference type="Pfam" id="PF01153">
    <property type="entry name" value="Glypican"/>
    <property type="match status" value="1"/>
</dbReference>
<dbReference type="GO" id="GO:1905475">
    <property type="term" value="P:regulation of protein localization to membrane"/>
    <property type="evidence" value="ECO:0007669"/>
    <property type="project" value="TreeGrafter"/>
</dbReference>
<proteinExistence type="inferred from homology"/>
<evidence type="ECO:0000256" key="9">
    <source>
        <dbReference type="ARBA" id="ARBA00023207"/>
    </source>
</evidence>
<keyword evidence="8" id="KW-0325">Glycoprotein</keyword>
<comment type="function">
    <text evidence="12">Cell surface proteoglycan.</text>
</comment>
<keyword evidence="7 12" id="KW-0472">Membrane</keyword>
<dbReference type="GO" id="GO:0016477">
    <property type="term" value="P:cell migration"/>
    <property type="evidence" value="ECO:0007669"/>
    <property type="project" value="TreeGrafter"/>
</dbReference>
<accession>A0A6J1X3D2</accession>
<evidence type="ECO:0000256" key="5">
    <source>
        <dbReference type="ARBA" id="ARBA00022729"/>
    </source>
</evidence>
<dbReference type="GO" id="GO:0090263">
    <property type="term" value="P:positive regulation of canonical Wnt signaling pathway"/>
    <property type="evidence" value="ECO:0007669"/>
    <property type="project" value="TreeGrafter"/>
</dbReference>
<feature type="region of interest" description="Disordered" evidence="13">
    <location>
        <begin position="478"/>
        <end position="507"/>
    </location>
</feature>
<dbReference type="GO" id="GO:0009986">
    <property type="term" value="C:cell surface"/>
    <property type="evidence" value="ECO:0007669"/>
    <property type="project" value="TreeGrafter"/>
</dbReference>